<feature type="compositionally biased region" description="Basic residues" evidence="1">
    <location>
        <begin position="182"/>
        <end position="193"/>
    </location>
</feature>
<dbReference type="EMBL" id="CAXAMM010002395">
    <property type="protein sequence ID" value="CAK8996009.1"/>
    <property type="molecule type" value="Genomic_DNA"/>
</dbReference>
<gene>
    <name evidence="2" type="ORF">SCF082_LOCUS4607</name>
</gene>
<name>A0ABP0I3Z5_9DINO</name>
<feature type="compositionally biased region" description="Basic and acidic residues" evidence="1">
    <location>
        <begin position="223"/>
        <end position="237"/>
    </location>
</feature>
<evidence type="ECO:0000256" key="1">
    <source>
        <dbReference type="SAM" id="MobiDB-lite"/>
    </source>
</evidence>
<feature type="region of interest" description="Disordered" evidence="1">
    <location>
        <begin position="168"/>
        <end position="193"/>
    </location>
</feature>
<comment type="caution">
    <text evidence="2">The sequence shown here is derived from an EMBL/GenBank/DDBJ whole genome shotgun (WGS) entry which is preliminary data.</text>
</comment>
<dbReference type="Proteomes" id="UP001642464">
    <property type="component" value="Unassembled WGS sequence"/>
</dbReference>
<reference evidence="2 3" key="1">
    <citation type="submission" date="2024-02" db="EMBL/GenBank/DDBJ databases">
        <authorList>
            <person name="Chen Y."/>
            <person name="Shah S."/>
            <person name="Dougan E. K."/>
            <person name="Thang M."/>
            <person name="Chan C."/>
        </authorList>
    </citation>
    <scope>NUCLEOTIDE SEQUENCE [LARGE SCALE GENOMIC DNA]</scope>
</reference>
<feature type="non-terminal residue" evidence="2">
    <location>
        <position position="297"/>
    </location>
</feature>
<keyword evidence="3" id="KW-1185">Reference proteome</keyword>
<protein>
    <submittedName>
        <fullName evidence="2">Uncharacterized protein</fullName>
    </submittedName>
</protein>
<evidence type="ECO:0000313" key="3">
    <source>
        <dbReference type="Proteomes" id="UP001642464"/>
    </source>
</evidence>
<proteinExistence type="predicted"/>
<feature type="compositionally biased region" description="Basic residues" evidence="1">
    <location>
        <begin position="209"/>
        <end position="222"/>
    </location>
</feature>
<feature type="region of interest" description="Disordered" evidence="1">
    <location>
        <begin position="207"/>
        <end position="239"/>
    </location>
</feature>
<accession>A0ABP0I3Z5</accession>
<evidence type="ECO:0000313" key="2">
    <source>
        <dbReference type="EMBL" id="CAK8996009.1"/>
    </source>
</evidence>
<organism evidence="2 3">
    <name type="scientific">Durusdinium trenchii</name>
    <dbReference type="NCBI Taxonomy" id="1381693"/>
    <lineage>
        <taxon>Eukaryota</taxon>
        <taxon>Sar</taxon>
        <taxon>Alveolata</taxon>
        <taxon>Dinophyceae</taxon>
        <taxon>Suessiales</taxon>
        <taxon>Symbiodiniaceae</taxon>
        <taxon>Durusdinium</taxon>
    </lineage>
</organism>
<sequence>MEAEKAEPSYRSRTGRLDKWKELVRAAQEELEMPASPPERISPGNVVLFIKLNGKQEVSLGMVLSAWRGLKAPKLHASETPINSCVGFRVIELEISDENLHPATAWQCGGESPAWVVRMESLVRILDCEKCVQPFDNNGFMRIHLTVQSAEALTRVESMRLWEVQPAMTRGRKTASASAKTKTTRKFARRRRKPQYKVGENGVPVLVQRPKKSRKKGAKKEKPKVLTEDPTAKDFRRSSKGSKLIREMLKDFRELDCWAFASSPIFDHSGQCRMKYPPAADVTFQDIVENGPACVEM</sequence>